<proteinExistence type="predicted"/>
<keyword evidence="2" id="KW-1133">Transmembrane helix</keyword>
<evidence type="ECO:0000313" key="4">
    <source>
        <dbReference type="Proteomes" id="UP000053766"/>
    </source>
</evidence>
<feature type="region of interest" description="Disordered" evidence="1">
    <location>
        <begin position="85"/>
        <end position="211"/>
    </location>
</feature>
<evidence type="ECO:0000256" key="1">
    <source>
        <dbReference type="SAM" id="MobiDB-lite"/>
    </source>
</evidence>
<keyword evidence="2" id="KW-0472">Membrane</keyword>
<accession>A0A0D8XBN2</accession>
<sequence length="211" mass="23561">MRGTIGEQRREDNGKHMRDDKKRNNDRDLIEKRVNRLRLAKCVDEMLLVVVAILICGVVYFFLQQQRKALTTDVGEQKEIETATAGGEVKKGDTAKPTDEVATAKVTQDAPSSDVKTAQAINDEPSSDVKTAQQLNDTPTANVETANEDKPQTGDDKKPIETPNKTGSKEDSAKGNNSSKKREKKKKPSRKHKSKKSKEKRKKKSKKTKTE</sequence>
<keyword evidence="2" id="KW-0812">Transmembrane</keyword>
<dbReference type="Proteomes" id="UP000053766">
    <property type="component" value="Unassembled WGS sequence"/>
</dbReference>
<evidence type="ECO:0000256" key="2">
    <source>
        <dbReference type="SAM" id="Phobius"/>
    </source>
</evidence>
<reference evidence="4" key="2">
    <citation type="journal article" date="2016" name="Sci. Rep.">
        <title>Dictyocaulus viviparus genome, variome and transcriptome elucidate lungworm biology and support future intervention.</title>
        <authorList>
            <person name="McNulty S.N."/>
            <person name="Strube C."/>
            <person name="Rosa B.A."/>
            <person name="Martin J.C."/>
            <person name="Tyagi R."/>
            <person name="Choi Y.J."/>
            <person name="Wang Q."/>
            <person name="Hallsworth Pepin K."/>
            <person name="Zhang X."/>
            <person name="Ozersky P."/>
            <person name="Wilson R.K."/>
            <person name="Sternberg P.W."/>
            <person name="Gasser R.B."/>
            <person name="Mitreva M."/>
        </authorList>
    </citation>
    <scope>NUCLEOTIDE SEQUENCE [LARGE SCALE GENOMIC DNA]</scope>
    <source>
        <strain evidence="4">HannoverDv2000</strain>
    </source>
</reference>
<keyword evidence="4" id="KW-1185">Reference proteome</keyword>
<feature type="compositionally biased region" description="Polar residues" evidence="1">
    <location>
        <begin position="128"/>
        <end position="145"/>
    </location>
</feature>
<organism evidence="3 4">
    <name type="scientific">Dictyocaulus viviparus</name>
    <name type="common">Bovine lungworm</name>
    <dbReference type="NCBI Taxonomy" id="29172"/>
    <lineage>
        <taxon>Eukaryota</taxon>
        <taxon>Metazoa</taxon>
        <taxon>Ecdysozoa</taxon>
        <taxon>Nematoda</taxon>
        <taxon>Chromadorea</taxon>
        <taxon>Rhabditida</taxon>
        <taxon>Rhabditina</taxon>
        <taxon>Rhabditomorpha</taxon>
        <taxon>Strongyloidea</taxon>
        <taxon>Metastrongylidae</taxon>
        <taxon>Dictyocaulus</taxon>
    </lineage>
</organism>
<name>A0A0D8XBN2_DICVI</name>
<dbReference type="EMBL" id="KN716915">
    <property type="protein sequence ID" value="KJH41064.1"/>
    <property type="molecule type" value="Genomic_DNA"/>
</dbReference>
<feature type="compositionally biased region" description="Basic and acidic residues" evidence="1">
    <location>
        <begin position="147"/>
        <end position="160"/>
    </location>
</feature>
<feature type="compositionally biased region" description="Basic and acidic residues" evidence="1">
    <location>
        <begin position="88"/>
        <end position="99"/>
    </location>
</feature>
<gene>
    <name evidence="3" type="ORF">DICVIV_12969</name>
</gene>
<feature type="region of interest" description="Disordered" evidence="1">
    <location>
        <begin position="1"/>
        <end position="24"/>
    </location>
</feature>
<dbReference type="AlphaFoldDB" id="A0A0D8XBN2"/>
<feature type="compositionally biased region" description="Polar residues" evidence="1">
    <location>
        <begin position="105"/>
        <end position="120"/>
    </location>
</feature>
<feature type="transmembrane region" description="Helical" evidence="2">
    <location>
        <begin position="46"/>
        <end position="63"/>
    </location>
</feature>
<feature type="compositionally biased region" description="Basic and acidic residues" evidence="1">
    <location>
        <begin position="7"/>
        <end position="24"/>
    </location>
</feature>
<dbReference type="OrthoDB" id="5875107at2759"/>
<evidence type="ECO:0000313" key="3">
    <source>
        <dbReference type="EMBL" id="KJH41064.1"/>
    </source>
</evidence>
<reference evidence="3 4" key="1">
    <citation type="submission" date="2013-11" db="EMBL/GenBank/DDBJ databases">
        <title>Draft genome of the bovine lungworm Dictyocaulus viviparus.</title>
        <authorList>
            <person name="Mitreva M."/>
        </authorList>
    </citation>
    <scope>NUCLEOTIDE SEQUENCE [LARGE SCALE GENOMIC DNA]</scope>
    <source>
        <strain evidence="3 4">HannoverDv2000</strain>
    </source>
</reference>
<protein>
    <submittedName>
        <fullName evidence="3">Uncharacterized protein</fullName>
    </submittedName>
</protein>
<feature type="compositionally biased region" description="Basic residues" evidence="1">
    <location>
        <begin position="179"/>
        <end position="211"/>
    </location>
</feature>